<dbReference type="EMBL" id="AEQP01000001">
    <property type="protein sequence ID" value="EFV96190.1"/>
    <property type="molecule type" value="Genomic_DNA"/>
</dbReference>
<dbReference type="PANTHER" id="PTHR44051:SF8">
    <property type="entry name" value="GLUTATHIONE S-TRANSFERASE GSTA"/>
    <property type="match status" value="1"/>
</dbReference>
<dbReference type="InterPro" id="IPR004045">
    <property type="entry name" value="Glutathione_S-Trfase_N"/>
</dbReference>
<feature type="domain" description="GST C-terminal" evidence="2">
    <location>
        <begin position="85"/>
        <end position="207"/>
    </location>
</feature>
<dbReference type="Pfam" id="PF13417">
    <property type="entry name" value="GST_N_3"/>
    <property type="match status" value="1"/>
</dbReference>
<dbReference type="Gene3D" id="3.40.30.10">
    <property type="entry name" value="Glutaredoxin"/>
    <property type="match status" value="1"/>
</dbReference>
<dbReference type="eggNOG" id="COG0625">
    <property type="taxonomic scope" value="Bacteria"/>
</dbReference>
<dbReference type="InterPro" id="IPR004046">
    <property type="entry name" value="GST_C"/>
</dbReference>
<organism evidence="3 4">
    <name type="scientific">Lautropia mirabilis ATCC 51599</name>
    <dbReference type="NCBI Taxonomy" id="887898"/>
    <lineage>
        <taxon>Bacteria</taxon>
        <taxon>Pseudomonadati</taxon>
        <taxon>Pseudomonadota</taxon>
        <taxon>Betaproteobacteria</taxon>
        <taxon>Burkholderiales</taxon>
        <taxon>Burkholderiaceae</taxon>
        <taxon>Lautropia</taxon>
    </lineage>
</organism>
<dbReference type="HOGENOM" id="CLU_011226_6_1_4"/>
<dbReference type="Proteomes" id="UP000011021">
    <property type="component" value="Unassembled WGS sequence"/>
</dbReference>
<dbReference type="InterPro" id="IPR010987">
    <property type="entry name" value="Glutathione-S-Trfase_C-like"/>
</dbReference>
<dbReference type="SUPFAM" id="SSF47616">
    <property type="entry name" value="GST C-terminal domain-like"/>
    <property type="match status" value="1"/>
</dbReference>
<keyword evidence="4" id="KW-1185">Reference proteome</keyword>
<dbReference type="SFLD" id="SFLDG00358">
    <property type="entry name" value="Main_(cytGST)"/>
    <property type="match status" value="1"/>
</dbReference>
<reference evidence="3 4" key="1">
    <citation type="submission" date="2010-12" db="EMBL/GenBank/DDBJ databases">
        <authorList>
            <person name="Muzny D."/>
            <person name="Qin X."/>
            <person name="Deng J."/>
            <person name="Jiang H."/>
            <person name="Liu Y."/>
            <person name="Qu J."/>
            <person name="Song X.-Z."/>
            <person name="Zhang L."/>
            <person name="Thornton R."/>
            <person name="Coyle M."/>
            <person name="Francisco L."/>
            <person name="Jackson L."/>
            <person name="Javaid M."/>
            <person name="Korchina V."/>
            <person name="Kovar C."/>
            <person name="Mata R."/>
            <person name="Mathew T."/>
            <person name="Ngo R."/>
            <person name="Nguyen L."/>
            <person name="Nguyen N."/>
            <person name="Okwuonu G."/>
            <person name="Ongeri F."/>
            <person name="Pham C."/>
            <person name="Simmons D."/>
            <person name="Wilczek-Boney K."/>
            <person name="Hale W."/>
            <person name="Jakkamsetti A."/>
            <person name="Pham P."/>
            <person name="Ruth R."/>
            <person name="San Lucas F."/>
            <person name="Warren J."/>
            <person name="Zhang J."/>
            <person name="Zhao Z."/>
            <person name="Zhou C."/>
            <person name="Zhu D."/>
            <person name="Lee S."/>
            <person name="Bess C."/>
            <person name="Blankenburg K."/>
            <person name="Forbes L."/>
            <person name="Fu Q."/>
            <person name="Gubbala S."/>
            <person name="Hirani K."/>
            <person name="Jayaseelan J.C."/>
            <person name="Lara F."/>
            <person name="Munidasa M."/>
            <person name="Palculict T."/>
            <person name="Patil S."/>
            <person name="Pu L.-L."/>
            <person name="Saada N."/>
            <person name="Tang L."/>
            <person name="Weissenberger G."/>
            <person name="Zhu Y."/>
            <person name="Hemphill L."/>
            <person name="Shang Y."/>
            <person name="Youmans B."/>
            <person name="Ayvaz T."/>
            <person name="Ross M."/>
            <person name="Santibanez J."/>
            <person name="Aqrawi P."/>
            <person name="Gross S."/>
            <person name="Joshi V."/>
            <person name="Fowler G."/>
            <person name="Nazareth L."/>
            <person name="Reid J."/>
            <person name="Worley K."/>
            <person name="Petrosino J."/>
            <person name="Highlander S."/>
            <person name="Gibbs R."/>
        </authorList>
    </citation>
    <scope>NUCLEOTIDE SEQUENCE [LARGE SCALE GENOMIC DNA]</scope>
    <source>
        <strain evidence="3 4">ATCC 51599</strain>
    </source>
</reference>
<feature type="domain" description="GST N-terminal" evidence="1">
    <location>
        <begin position="1"/>
        <end position="79"/>
    </location>
</feature>
<name>E7RTV4_9BURK</name>
<accession>E7RTV4</accession>
<dbReference type="CDD" id="cd03188">
    <property type="entry name" value="GST_C_Beta"/>
    <property type="match status" value="1"/>
</dbReference>
<proteinExistence type="predicted"/>
<dbReference type="Gene3D" id="1.20.1050.10">
    <property type="match status" value="1"/>
</dbReference>
<dbReference type="SUPFAM" id="SSF52833">
    <property type="entry name" value="Thioredoxin-like"/>
    <property type="match status" value="1"/>
</dbReference>
<dbReference type="InterPro" id="IPR036249">
    <property type="entry name" value="Thioredoxin-like_sf"/>
</dbReference>
<dbReference type="AlphaFoldDB" id="E7RTV4"/>
<dbReference type="STRING" id="887898.HMPREF0551_0373"/>
<gene>
    <name evidence="3" type="ORF">HMPREF0551_0373</name>
</gene>
<dbReference type="PROSITE" id="PS50405">
    <property type="entry name" value="GST_CTER"/>
    <property type="match status" value="1"/>
</dbReference>
<evidence type="ECO:0000313" key="4">
    <source>
        <dbReference type="Proteomes" id="UP000011021"/>
    </source>
</evidence>
<dbReference type="InterPro" id="IPR036282">
    <property type="entry name" value="Glutathione-S-Trfase_C_sf"/>
</dbReference>
<evidence type="ECO:0000259" key="2">
    <source>
        <dbReference type="PROSITE" id="PS50405"/>
    </source>
</evidence>
<keyword evidence="3" id="KW-0808">Transferase</keyword>
<dbReference type="SFLD" id="SFLDG01150">
    <property type="entry name" value="Main.1:_Beta-like"/>
    <property type="match status" value="1"/>
</dbReference>
<dbReference type="CDD" id="cd03057">
    <property type="entry name" value="GST_N_Beta"/>
    <property type="match status" value="1"/>
</dbReference>
<dbReference type="GO" id="GO:0016740">
    <property type="term" value="F:transferase activity"/>
    <property type="evidence" value="ECO:0007669"/>
    <property type="project" value="UniProtKB-KW"/>
</dbReference>
<dbReference type="SFLD" id="SFLDS00019">
    <property type="entry name" value="Glutathione_Transferase_(cytos"/>
    <property type="match status" value="1"/>
</dbReference>
<sequence>MTMKLFYLPGACSMVPHTALQWIGQPYEAEAVTHAQIKEPAYLAMNPQGAVPLLVDGDLVLSQNVAILAYLDARFPEARLLGSDTIEGKARAWRWLAFLNSDVHKAFGQLFRTPPWAEDETVKNAMQQAARAQIAGMLKQADDQLANHAWLGGEEISVADIYLYVILRWANGLSVDLSQMNHLSEFQKRVAADPGVREICAQEGLQP</sequence>
<dbReference type="PROSITE" id="PS50404">
    <property type="entry name" value="GST_NTER"/>
    <property type="match status" value="1"/>
</dbReference>
<dbReference type="PANTHER" id="PTHR44051">
    <property type="entry name" value="GLUTATHIONE S-TRANSFERASE-RELATED"/>
    <property type="match status" value="1"/>
</dbReference>
<comment type="caution">
    <text evidence="3">The sequence shown here is derived from an EMBL/GenBank/DDBJ whole genome shotgun (WGS) entry which is preliminary data.</text>
</comment>
<evidence type="ECO:0000313" key="3">
    <source>
        <dbReference type="EMBL" id="EFV96190.1"/>
    </source>
</evidence>
<evidence type="ECO:0000259" key="1">
    <source>
        <dbReference type="PROSITE" id="PS50404"/>
    </source>
</evidence>
<dbReference type="InterPro" id="IPR040079">
    <property type="entry name" value="Glutathione_S-Trfase"/>
</dbReference>
<protein>
    <submittedName>
        <fullName evidence="3">Glutathione S-transferase, C-terminal domain protein</fullName>
    </submittedName>
</protein>
<dbReference type="Pfam" id="PF00043">
    <property type="entry name" value="GST_C"/>
    <property type="match status" value="1"/>
</dbReference>